<gene>
    <name evidence="1" type="ORF">DERF_008588</name>
</gene>
<evidence type="ECO:0000313" key="1">
    <source>
        <dbReference type="EMBL" id="KAH9517982.1"/>
    </source>
</evidence>
<dbReference type="Proteomes" id="UP000790347">
    <property type="component" value="Unassembled WGS sequence"/>
</dbReference>
<reference evidence="1" key="1">
    <citation type="submission" date="2013-05" db="EMBL/GenBank/DDBJ databases">
        <authorList>
            <person name="Yim A.K.Y."/>
            <person name="Chan T.F."/>
            <person name="Ji K.M."/>
            <person name="Liu X.Y."/>
            <person name="Zhou J.W."/>
            <person name="Li R.Q."/>
            <person name="Yang K.Y."/>
            <person name="Li J."/>
            <person name="Li M."/>
            <person name="Law P.T.W."/>
            <person name="Wu Y.L."/>
            <person name="Cai Z.L."/>
            <person name="Qin H."/>
            <person name="Bao Y."/>
            <person name="Leung R.K.K."/>
            <person name="Ng P.K.S."/>
            <person name="Zou J."/>
            <person name="Zhong X.J."/>
            <person name="Ran P.X."/>
            <person name="Zhong N.S."/>
            <person name="Liu Z.G."/>
            <person name="Tsui S.K.W."/>
        </authorList>
    </citation>
    <scope>NUCLEOTIDE SEQUENCE</scope>
    <source>
        <strain evidence="1">Derf</strain>
        <tissue evidence="1">Whole organism</tissue>
    </source>
</reference>
<reference evidence="1" key="2">
    <citation type="journal article" date="2022" name="Res Sq">
        <title>Comparative Genomics Reveals Insights into the Divergent Evolution of Astigmatic Mites and Household Pest Adaptations.</title>
        <authorList>
            <person name="Xiong Q."/>
            <person name="Wan A.T.-Y."/>
            <person name="Liu X.-Y."/>
            <person name="Fung C.S.-H."/>
            <person name="Xiao X."/>
            <person name="Malainual N."/>
            <person name="Hou J."/>
            <person name="Wang L."/>
            <person name="Wang M."/>
            <person name="Yang K."/>
            <person name="Cui Y."/>
            <person name="Leung E."/>
            <person name="Nong W."/>
            <person name="Shin S.-K."/>
            <person name="Au S."/>
            <person name="Jeong K.Y."/>
            <person name="Chew F.T."/>
            <person name="Hui J."/>
            <person name="Leung T.F."/>
            <person name="Tungtrongchitr A."/>
            <person name="Zhong N."/>
            <person name="Liu Z."/>
            <person name="Tsui S."/>
        </authorList>
    </citation>
    <scope>NUCLEOTIDE SEQUENCE</scope>
    <source>
        <strain evidence="1">Derf</strain>
        <tissue evidence="1">Whole organism</tissue>
    </source>
</reference>
<comment type="caution">
    <text evidence="1">The sequence shown here is derived from an EMBL/GenBank/DDBJ whole genome shotgun (WGS) entry which is preliminary data.</text>
</comment>
<name>A0A922I3J7_DERFA</name>
<accession>A0A922I3J7</accession>
<protein>
    <submittedName>
        <fullName evidence="1">Uncharacterized protein</fullName>
    </submittedName>
</protein>
<sequence length="75" mass="8904">MDPDGYYIPVIPKKKEILNRMLPLIQQGKARGRRGQYFSSNVTCKFRYHEDNVVAIIFEQVITQRTTFVFFKFSK</sequence>
<keyword evidence="2" id="KW-1185">Reference proteome</keyword>
<evidence type="ECO:0000313" key="2">
    <source>
        <dbReference type="Proteomes" id="UP000790347"/>
    </source>
</evidence>
<dbReference type="AlphaFoldDB" id="A0A922I3J7"/>
<dbReference type="EMBL" id="ASGP02000003">
    <property type="protein sequence ID" value="KAH9517982.1"/>
    <property type="molecule type" value="Genomic_DNA"/>
</dbReference>
<organism evidence="1 2">
    <name type="scientific">Dermatophagoides farinae</name>
    <name type="common">American house dust mite</name>
    <dbReference type="NCBI Taxonomy" id="6954"/>
    <lineage>
        <taxon>Eukaryota</taxon>
        <taxon>Metazoa</taxon>
        <taxon>Ecdysozoa</taxon>
        <taxon>Arthropoda</taxon>
        <taxon>Chelicerata</taxon>
        <taxon>Arachnida</taxon>
        <taxon>Acari</taxon>
        <taxon>Acariformes</taxon>
        <taxon>Sarcoptiformes</taxon>
        <taxon>Astigmata</taxon>
        <taxon>Psoroptidia</taxon>
        <taxon>Analgoidea</taxon>
        <taxon>Pyroglyphidae</taxon>
        <taxon>Dermatophagoidinae</taxon>
        <taxon>Dermatophagoides</taxon>
    </lineage>
</organism>
<proteinExistence type="predicted"/>